<feature type="compositionally biased region" description="Gly residues" evidence="2">
    <location>
        <begin position="419"/>
        <end position="442"/>
    </location>
</feature>
<sequence>VLKVGAGVKEIRIDNIPVGNYDAAEVRAGETVFSTAGRTADGSIPVEGMIPVAAGTVLQITVYRQNGTEENWTLTVQTDTAADAQAVLEQIDRLPDAADLTLEDKDAVKAARTAFEALSEEEKSQVTNIGRLEELEARLAELETAQEEEREKERRELQEKIEAIQTPVRISDRNQVNQYLQELEGLGEWPEKAELKALLDSYLAEIEKRQMLVDELDADIWEQIDPLRISQEDAETVDGLMARYAVLRLEEQEMLKNAQSLLDAADVIQSLKDGEIPAAVFRNLRNTGETFVYQGLLSGGTPYTLTYDGGSLLSSSAVDAGVRLSDGEDAAEGAALQVEFAQSGSMNGPVTLETACSAADGTYDLYWLNPDKLVIQSAGTATVASGRLKMTVSIGGRYWLSGDVISLDGNTVSGVPEGIAGGGTEGNGNASGTGGTGAGGNNGNSSGNTSRKSSSGTVSSARTKQGALTAEKEGLMSAEELEAVRNTDRNLQASGKAGDSYSYTLTINGRDVERTEDFSYSIRAKDMCSHAEDIQALAVDPLILCMEDMEAFPGTLLVSLQTDLDDGQTLLFRYDSKNRQAEYVKKVTVEDGTAAFTLAEGGDYFLAERALAGSLNDAGTADEQAVIREEAKETGADVQVGTPEEITVLGTGDTGGIPFWATSLILGAGTAAAAVIAAVAILHRKRKGQKQ</sequence>
<dbReference type="AlphaFoldDB" id="A0A9D1TC10"/>
<dbReference type="EMBL" id="DVOO01000032">
    <property type="protein sequence ID" value="HIV26277.1"/>
    <property type="molecule type" value="Genomic_DNA"/>
</dbReference>
<evidence type="ECO:0000313" key="4">
    <source>
        <dbReference type="EMBL" id="HIV26277.1"/>
    </source>
</evidence>
<feature type="transmembrane region" description="Helical" evidence="3">
    <location>
        <begin position="659"/>
        <end position="682"/>
    </location>
</feature>
<dbReference type="Proteomes" id="UP000824169">
    <property type="component" value="Unassembled WGS sequence"/>
</dbReference>
<feature type="non-terminal residue" evidence="4">
    <location>
        <position position="1"/>
    </location>
</feature>
<comment type="caution">
    <text evidence="4">The sequence shown here is derived from an EMBL/GenBank/DDBJ whole genome shotgun (WGS) entry which is preliminary data.</text>
</comment>
<keyword evidence="3" id="KW-0812">Transmembrane</keyword>
<reference evidence="4" key="1">
    <citation type="submission" date="2020-10" db="EMBL/GenBank/DDBJ databases">
        <authorList>
            <person name="Gilroy R."/>
        </authorList>
    </citation>
    <scope>NUCLEOTIDE SEQUENCE</scope>
    <source>
        <strain evidence="4">CHK188-20938</strain>
    </source>
</reference>
<feature type="region of interest" description="Disordered" evidence="2">
    <location>
        <begin position="416"/>
        <end position="475"/>
    </location>
</feature>
<keyword evidence="3" id="KW-1133">Transmembrane helix</keyword>
<name>A0A9D1TC10_9FIRM</name>
<evidence type="ECO:0000256" key="1">
    <source>
        <dbReference type="SAM" id="Coils"/>
    </source>
</evidence>
<feature type="coiled-coil region" evidence="1">
    <location>
        <begin position="132"/>
        <end position="163"/>
    </location>
</feature>
<keyword evidence="3" id="KW-0472">Membrane</keyword>
<proteinExistence type="predicted"/>
<evidence type="ECO:0000256" key="2">
    <source>
        <dbReference type="SAM" id="MobiDB-lite"/>
    </source>
</evidence>
<accession>A0A9D1TC10</accession>
<feature type="compositionally biased region" description="Low complexity" evidence="2">
    <location>
        <begin position="443"/>
        <end position="464"/>
    </location>
</feature>
<keyword evidence="1" id="KW-0175">Coiled coil</keyword>
<reference evidence="4" key="2">
    <citation type="journal article" date="2021" name="PeerJ">
        <title>Extensive microbial diversity within the chicken gut microbiome revealed by metagenomics and culture.</title>
        <authorList>
            <person name="Gilroy R."/>
            <person name="Ravi A."/>
            <person name="Getino M."/>
            <person name="Pursley I."/>
            <person name="Horton D.L."/>
            <person name="Alikhan N.F."/>
            <person name="Baker D."/>
            <person name="Gharbi K."/>
            <person name="Hall N."/>
            <person name="Watson M."/>
            <person name="Adriaenssens E.M."/>
            <person name="Foster-Nyarko E."/>
            <person name="Jarju S."/>
            <person name="Secka A."/>
            <person name="Antonio M."/>
            <person name="Oren A."/>
            <person name="Chaudhuri R.R."/>
            <person name="La Ragione R."/>
            <person name="Hildebrand F."/>
            <person name="Pallen M.J."/>
        </authorList>
    </citation>
    <scope>NUCLEOTIDE SEQUENCE</scope>
    <source>
        <strain evidence="4">CHK188-20938</strain>
    </source>
</reference>
<protein>
    <submittedName>
        <fullName evidence="4">Uncharacterized protein</fullName>
    </submittedName>
</protein>
<evidence type="ECO:0000313" key="5">
    <source>
        <dbReference type="Proteomes" id="UP000824169"/>
    </source>
</evidence>
<gene>
    <name evidence="4" type="ORF">IAB71_10950</name>
</gene>
<evidence type="ECO:0000256" key="3">
    <source>
        <dbReference type="SAM" id="Phobius"/>
    </source>
</evidence>
<organism evidence="4 5">
    <name type="scientific">Candidatus Scatomonas pullistercoris</name>
    <dbReference type="NCBI Taxonomy" id="2840920"/>
    <lineage>
        <taxon>Bacteria</taxon>
        <taxon>Bacillati</taxon>
        <taxon>Bacillota</taxon>
        <taxon>Clostridia</taxon>
        <taxon>Lachnospirales</taxon>
        <taxon>Lachnospiraceae</taxon>
        <taxon>Lachnospiraceae incertae sedis</taxon>
        <taxon>Candidatus Scatomonas</taxon>
    </lineage>
</organism>